<dbReference type="AlphaFoldDB" id="A0AAD6SU63"/>
<dbReference type="Proteomes" id="UP001218188">
    <property type="component" value="Unassembled WGS sequence"/>
</dbReference>
<feature type="compositionally biased region" description="Basic and acidic residues" evidence="1">
    <location>
        <begin position="44"/>
        <end position="61"/>
    </location>
</feature>
<reference evidence="2" key="1">
    <citation type="submission" date="2023-03" db="EMBL/GenBank/DDBJ databases">
        <title>Massive genome expansion in bonnet fungi (Mycena s.s.) driven by repeated elements and novel gene families across ecological guilds.</title>
        <authorList>
            <consortium name="Lawrence Berkeley National Laboratory"/>
            <person name="Harder C.B."/>
            <person name="Miyauchi S."/>
            <person name="Viragh M."/>
            <person name="Kuo A."/>
            <person name="Thoen E."/>
            <person name="Andreopoulos B."/>
            <person name="Lu D."/>
            <person name="Skrede I."/>
            <person name="Drula E."/>
            <person name="Henrissat B."/>
            <person name="Morin E."/>
            <person name="Kohler A."/>
            <person name="Barry K."/>
            <person name="LaButti K."/>
            <person name="Morin E."/>
            <person name="Salamov A."/>
            <person name="Lipzen A."/>
            <person name="Mereny Z."/>
            <person name="Hegedus B."/>
            <person name="Baldrian P."/>
            <person name="Stursova M."/>
            <person name="Weitz H."/>
            <person name="Taylor A."/>
            <person name="Grigoriev I.V."/>
            <person name="Nagy L.G."/>
            <person name="Martin F."/>
            <person name="Kauserud H."/>
        </authorList>
    </citation>
    <scope>NUCLEOTIDE SEQUENCE</scope>
    <source>
        <strain evidence="2">CBHHK200</strain>
    </source>
</reference>
<accession>A0AAD6SU63</accession>
<evidence type="ECO:0000256" key="1">
    <source>
        <dbReference type="SAM" id="MobiDB-lite"/>
    </source>
</evidence>
<proteinExistence type="predicted"/>
<dbReference type="EMBL" id="JARJCM010000062">
    <property type="protein sequence ID" value="KAJ7033779.1"/>
    <property type="molecule type" value="Genomic_DNA"/>
</dbReference>
<feature type="region of interest" description="Disordered" evidence="1">
    <location>
        <begin position="44"/>
        <end position="75"/>
    </location>
</feature>
<comment type="caution">
    <text evidence="2">The sequence shown here is derived from an EMBL/GenBank/DDBJ whole genome shotgun (WGS) entry which is preliminary data.</text>
</comment>
<gene>
    <name evidence="2" type="ORF">C8F04DRAFT_1183752</name>
</gene>
<sequence>MEETRECGKCHKHKTLTSENWKAQFRGGGLHVTSNCRVCSEHDRIRKQQKRKGNDPEKENVSADASTEPDMDDASEFLGVDPISLDAFRDTLGAASNIKVFCARVDISSLPNTEADDARSATDALAEIVWEKTGYRFLDVRRLTETGTVRTTTWAQKGKKASAKYTRNTMGVHIP</sequence>
<name>A0AAD6SU63_9AGAR</name>
<evidence type="ECO:0000313" key="3">
    <source>
        <dbReference type="Proteomes" id="UP001218188"/>
    </source>
</evidence>
<keyword evidence="3" id="KW-1185">Reference proteome</keyword>
<protein>
    <submittedName>
        <fullName evidence="2">Uncharacterized protein</fullName>
    </submittedName>
</protein>
<evidence type="ECO:0000313" key="2">
    <source>
        <dbReference type="EMBL" id="KAJ7033779.1"/>
    </source>
</evidence>
<organism evidence="2 3">
    <name type="scientific">Mycena alexandri</name>
    <dbReference type="NCBI Taxonomy" id="1745969"/>
    <lineage>
        <taxon>Eukaryota</taxon>
        <taxon>Fungi</taxon>
        <taxon>Dikarya</taxon>
        <taxon>Basidiomycota</taxon>
        <taxon>Agaricomycotina</taxon>
        <taxon>Agaricomycetes</taxon>
        <taxon>Agaricomycetidae</taxon>
        <taxon>Agaricales</taxon>
        <taxon>Marasmiineae</taxon>
        <taxon>Mycenaceae</taxon>
        <taxon>Mycena</taxon>
    </lineage>
</organism>